<name>A0ACA9Q4P4_9GLOM</name>
<protein>
    <submittedName>
        <fullName evidence="1">18385_t:CDS:1</fullName>
    </submittedName>
</protein>
<comment type="caution">
    <text evidence="1">The sequence shown here is derived from an EMBL/GenBank/DDBJ whole genome shotgun (WGS) entry which is preliminary data.</text>
</comment>
<evidence type="ECO:0000313" key="1">
    <source>
        <dbReference type="EMBL" id="CAG8728950.1"/>
    </source>
</evidence>
<dbReference type="Proteomes" id="UP000789920">
    <property type="component" value="Unassembled WGS sequence"/>
</dbReference>
<keyword evidence="2" id="KW-1185">Reference proteome</keyword>
<dbReference type="EMBL" id="CAJVQC010025149">
    <property type="protein sequence ID" value="CAG8728950.1"/>
    <property type="molecule type" value="Genomic_DNA"/>
</dbReference>
<reference evidence="1" key="1">
    <citation type="submission" date="2021-06" db="EMBL/GenBank/DDBJ databases">
        <authorList>
            <person name="Kallberg Y."/>
            <person name="Tangrot J."/>
            <person name="Rosling A."/>
        </authorList>
    </citation>
    <scope>NUCLEOTIDE SEQUENCE</scope>
    <source>
        <strain evidence="1">MA461A</strain>
    </source>
</reference>
<sequence length="235" mass="26071">VKVPNGAKCFFVEYTPVNGITNTIGAPFLVDLVDTEGYYHFGGAIPVQESLSYTILGYSDFPTNGYCGGNCVAIIKNFNPSDYDMRNDPLKLDIGYFTNCNAYYTQLAVQVPTGTKCMRAVFDNTYYTSTRVLYVDLVDEQGYFHFCNIVPVQITSTYQFWAYSGFPNYENSSDPTDDSCFGGCMGAARSLVPTNDILLSSLWKIDQVNLQFFGSIDVDSNSGRIKILCRGCNSC</sequence>
<proteinExistence type="predicted"/>
<feature type="non-terminal residue" evidence="1">
    <location>
        <position position="235"/>
    </location>
</feature>
<accession>A0ACA9Q4P4</accession>
<evidence type="ECO:0000313" key="2">
    <source>
        <dbReference type="Proteomes" id="UP000789920"/>
    </source>
</evidence>
<organism evidence="1 2">
    <name type="scientific">Racocetra persica</name>
    <dbReference type="NCBI Taxonomy" id="160502"/>
    <lineage>
        <taxon>Eukaryota</taxon>
        <taxon>Fungi</taxon>
        <taxon>Fungi incertae sedis</taxon>
        <taxon>Mucoromycota</taxon>
        <taxon>Glomeromycotina</taxon>
        <taxon>Glomeromycetes</taxon>
        <taxon>Diversisporales</taxon>
        <taxon>Gigasporaceae</taxon>
        <taxon>Racocetra</taxon>
    </lineage>
</organism>
<gene>
    <name evidence="1" type="ORF">RPERSI_LOCUS11965</name>
</gene>
<feature type="non-terminal residue" evidence="1">
    <location>
        <position position="1"/>
    </location>
</feature>